<dbReference type="SMART" id="SM00020">
    <property type="entry name" value="Tryp_SPc"/>
    <property type="match status" value="1"/>
</dbReference>
<evidence type="ECO:0000256" key="1">
    <source>
        <dbReference type="ARBA" id="ARBA00022670"/>
    </source>
</evidence>
<name>A0A7I8W9E3_9ANNE</name>
<dbReference type="GO" id="GO:0006508">
    <property type="term" value="P:proteolysis"/>
    <property type="evidence" value="ECO:0007669"/>
    <property type="project" value="UniProtKB-KW"/>
</dbReference>
<feature type="domain" description="Peptidase S1" evidence="7">
    <location>
        <begin position="31"/>
        <end position="269"/>
    </location>
</feature>
<gene>
    <name evidence="8" type="ORF">DGYR_LOCUS12244</name>
</gene>
<evidence type="ECO:0000256" key="5">
    <source>
        <dbReference type="RuleBase" id="RU363034"/>
    </source>
</evidence>
<dbReference type="InterPro" id="IPR009003">
    <property type="entry name" value="Peptidase_S1_PA"/>
</dbReference>
<keyword evidence="1 5" id="KW-0645">Protease</keyword>
<keyword evidence="6" id="KW-0732">Signal</keyword>
<dbReference type="InterPro" id="IPR001314">
    <property type="entry name" value="Peptidase_S1A"/>
</dbReference>
<comment type="caution">
    <text evidence="8">The sequence shown here is derived from an EMBL/GenBank/DDBJ whole genome shotgun (WGS) entry which is preliminary data.</text>
</comment>
<dbReference type="FunFam" id="2.40.10.10:FF:000068">
    <property type="entry name" value="transmembrane protease serine 2"/>
    <property type="match status" value="1"/>
</dbReference>
<dbReference type="PANTHER" id="PTHR24250:SF27">
    <property type="entry name" value="ELASTASE 2 LIKE"/>
    <property type="match status" value="1"/>
</dbReference>
<keyword evidence="9" id="KW-1185">Reference proteome</keyword>
<keyword evidence="3 5" id="KW-0720">Serine protease</keyword>
<evidence type="ECO:0000256" key="2">
    <source>
        <dbReference type="ARBA" id="ARBA00022801"/>
    </source>
</evidence>
<dbReference type="PROSITE" id="PS00134">
    <property type="entry name" value="TRYPSIN_HIS"/>
    <property type="match status" value="1"/>
</dbReference>
<evidence type="ECO:0000256" key="6">
    <source>
        <dbReference type="SAM" id="SignalP"/>
    </source>
</evidence>
<dbReference type="SUPFAM" id="SSF50494">
    <property type="entry name" value="Trypsin-like serine proteases"/>
    <property type="match status" value="1"/>
</dbReference>
<protein>
    <submittedName>
        <fullName evidence="8">DgyrCDS13020</fullName>
    </submittedName>
</protein>
<dbReference type="Proteomes" id="UP000549394">
    <property type="component" value="Unassembled WGS sequence"/>
</dbReference>
<feature type="chain" id="PRO_5029502606" evidence="6">
    <location>
        <begin position="16"/>
        <end position="270"/>
    </location>
</feature>
<evidence type="ECO:0000313" key="9">
    <source>
        <dbReference type="Proteomes" id="UP000549394"/>
    </source>
</evidence>
<dbReference type="InterPro" id="IPR043504">
    <property type="entry name" value="Peptidase_S1_PA_chymotrypsin"/>
</dbReference>
<keyword evidence="2 5" id="KW-0378">Hydrolase</keyword>
<accession>A0A7I8W9E3</accession>
<dbReference type="Gene3D" id="2.40.10.10">
    <property type="entry name" value="Trypsin-like serine proteases"/>
    <property type="match status" value="1"/>
</dbReference>
<dbReference type="Pfam" id="PF00089">
    <property type="entry name" value="Trypsin"/>
    <property type="match status" value="1"/>
</dbReference>
<evidence type="ECO:0000256" key="3">
    <source>
        <dbReference type="ARBA" id="ARBA00022825"/>
    </source>
</evidence>
<dbReference type="PROSITE" id="PS00135">
    <property type="entry name" value="TRYPSIN_SER"/>
    <property type="match status" value="1"/>
</dbReference>
<dbReference type="OrthoDB" id="6045329at2759"/>
<evidence type="ECO:0000256" key="4">
    <source>
        <dbReference type="ARBA" id="ARBA00023157"/>
    </source>
</evidence>
<dbReference type="InterPro" id="IPR033116">
    <property type="entry name" value="TRYPSIN_SER"/>
</dbReference>
<dbReference type="PROSITE" id="PS50240">
    <property type="entry name" value="TRYPSIN_DOM"/>
    <property type="match status" value="1"/>
</dbReference>
<dbReference type="FunFam" id="2.40.10.10:FF:000036">
    <property type="entry name" value="Trypsin beta"/>
    <property type="match status" value="1"/>
</dbReference>
<organism evidence="8 9">
    <name type="scientific">Dimorphilus gyrociliatus</name>
    <dbReference type="NCBI Taxonomy" id="2664684"/>
    <lineage>
        <taxon>Eukaryota</taxon>
        <taxon>Metazoa</taxon>
        <taxon>Spiralia</taxon>
        <taxon>Lophotrochozoa</taxon>
        <taxon>Annelida</taxon>
        <taxon>Polychaeta</taxon>
        <taxon>Polychaeta incertae sedis</taxon>
        <taxon>Dinophilidae</taxon>
        <taxon>Dimorphilus</taxon>
    </lineage>
</organism>
<dbReference type="InterPro" id="IPR001254">
    <property type="entry name" value="Trypsin_dom"/>
</dbReference>
<keyword evidence="4" id="KW-1015">Disulfide bond</keyword>
<dbReference type="CDD" id="cd00190">
    <property type="entry name" value="Tryp_SPc"/>
    <property type="match status" value="1"/>
</dbReference>
<dbReference type="PANTHER" id="PTHR24250">
    <property type="entry name" value="CHYMOTRYPSIN-RELATED"/>
    <property type="match status" value="1"/>
</dbReference>
<dbReference type="InterPro" id="IPR018114">
    <property type="entry name" value="TRYPSIN_HIS"/>
</dbReference>
<evidence type="ECO:0000313" key="8">
    <source>
        <dbReference type="EMBL" id="CAD5124754.1"/>
    </source>
</evidence>
<proteinExistence type="predicted"/>
<dbReference type="AlphaFoldDB" id="A0A7I8W9E3"/>
<dbReference type="EMBL" id="CAJFCJ010000023">
    <property type="protein sequence ID" value="CAD5124754.1"/>
    <property type="molecule type" value="Genomic_DNA"/>
</dbReference>
<feature type="signal peptide" evidence="6">
    <location>
        <begin position="1"/>
        <end position="15"/>
    </location>
</feature>
<sequence length="270" mass="28870">MKAFVLSLLLVAVSAAPKRPFAQVTTNLGRIVGGTDAVKGSWPWQVSLQRCTSTGCTHNCGAVVLNENWVLTAAHCIQNPDLESHRLVFGLHDQTKQDEAVTLKPSIVRFHPDFINDGPSGFPNDIGVMKLESPVDLSRPGISAAKLAPADDSALDGTECTLTGWGRLYGFGPSPNILQQANSKVLTTEDCQLQGIPQAERQYHICLNDDDETTGSCNGDSGGPLNCDLNGEKIVAGVTSFGVFGCPPTAPSVYARVSQYLTWVNDNTQD</sequence>
<dbReference type="PRINTS" id="PR00722">
    <property type="entry name" value="CHYMOTRYPSIN"/>
</dbReference>
<dbReference type="GO" id="GO:0004252">
    <property type="term" value="F:serine-type endopeptidase activity"/>
    <property type="evidence" value="ECO:0007669"/>
    <property type="project" value="InterPro"/>
</dbReference>
<reference evidence="8 9" key="1">
    <citation type="submission" date="2020-08" db="EMBL/GenBank/DDBJ databases">
        <authorList>
            <person name="Hejnol A."/>
        </authorList>
    </citation>
    <scope>NUCLEOTIDE SEQUENCE [LARGE SCALE GENOMIC DNA]</scope>
</reference>
<evidence type="ECO:0000259" key="7">
    <source>
        <dbReference type="PROSITE" id="PS50240"/>
    </source>
</evidence>